<dbReference type="OrthoDB" id="2886653at2"/>
<dbReference type="Pfam" id="PF10764">
    <property type="entry name" value="Gin"/>
    <property type="match status" value="1"/>
</dbReference>
<dbReference type="InterPro" id="IPR019700">
    <property type="entry name" value="Sigma-G_inhibitor_Gin"/>
</dbReference>
<evidence type="ECO:0000313" key="2">
    <source>
        <dbReference type="Proteomes" id="UP000198666"/>
    </source>
</evidence>
<keyword evidence="2" id="KW-1185">Reference proteome</keyword>
<dbReference type="STRING" id="361279.SAMN05421663_1175"/>
<dbReference type="EMBL" id="FMZB01000017">
    <property type="protein sequence ID" value="SDD66166.1"/>
    <property type="molecule type" value="Genomic_DNA"/>
</dbReference>
<protein>
    <submittedName>
        <fullName evidence="1">Inhibitor of sigma-G Gin</fullName>
    </submittedName>
</protein>
<evidence type="ECO:0000313" key="1">
    <source>
        <dbReference type="EMBL" id="SDD66166.1"/>
    </source>
</evidence>
<proteinExistence type="predicted"/>
<reference evidence="2" key="1">
    <citation type="submission" date="2016-10" db="EMBL/GenBank/DDBJ databases">
        <authorList>
            <person name="Varghese N."/>
            <person name="Submissions S."/>
        </authorList>
    </citation>
    <scope>NUCLEOTIDE SEQUENCE [LARGE SCALE GENOMIC DNA]</scope>
    <source>
        <strain evidence="2">DSM 21620</strain>
    </source>
</reference>
<name>A0A1G6WM55_9BACI</name>
<dbReference type="AlphaFoldDB" id="A0A1G6WM55"/>
<gene>
    <name evidence="1" type="ORF">SAMN05421663_1175</name>
</gene>
<organism evidence="1 2">
    <name type="scientific">Terribacillus halophilus</name>
    <dbReference type="NCBI Taxonomy" id="361279"/>
    <lineage>
        <taxon>Bacteria</taxon>
        <taxon>Bacillati</taxon>
        <taxon>Bacillota</taxon>
        <taxon>Bacilli</taxon>
        <taxon>Bacillales</taxon>
        <taxon>Bacillaceae</taxon>
        <taxon>Terribacillus</taxon>
    </lineage>
</organism>
<accession>A0A1G6WM55</accession>
<sequence length="60" mass="7333">MMSKHCLCGICDQEKQEGIHLYRLFICKQCEQKIIQTEPKEVQYHYFVKKLRNLNQMTFH</sequence>
<dbReference type="Proteomes" id="UP000198666">
    <property type="component" value="Unassembled WGS sequence"/>
</dbReference>